<feature type="compositionally biased region" description="Polar residues" evidence="1">
    <location>
        <begin position="727"/>
        <end position="741"/>
    </location>
</feature>
<dbReference type="PROSITE" id="PS50181">
    <property type="entry name" value="FBOX"/>
    <property type="match status" value="1"/>
</dbReference>
<evidence type="ECO:0000313" key="6">
    <source>
        <dbReference type="Proteomes" id="UP000662466"/>
    </source>
</evidence>
<comment type="caution">
    <text evidence="4">The sequence shown here is derived from an EMBL/GenBank/DDBJ whole genome shotgun (WGS) entry which is preliminary data.</text>
</comment>
<gene>
    <name evidence="3" type="ORF">CNMCM5793_008774</name>
    <name evidence="4" type="ORF">CNMCM6106_004249</name>
</gene>
<dbReference type="Proteomes" id="UP000662466">
    <property type="component" value="Unassembled WGS sequence"/>
</dbReference>
<dbReference type="Proteomes" id="UP000630445">
    <property type="component" value="Unassembled WGS sequence"/>
</dbReference>
<feature type="region of interest" description="Disordered" evidence="1">
    <location>
        <begin position="719"/>
        <end position="741"/>
    </location>
</feature>
<evidence type="ECO:0000256" key="1">
    <source>
        <dbReference type="SAM" id="MobiDB-lite"/>
    </source>
</evidence>
<dbReference type="InterPro" id="IPR001810">
    <property type="entry name" value="F-box_dom"/>
</dbReference>
<sequence length="741" mass="84635">MSNDMYCAICGVGFRGFLIGDSSLPALEERDRWVNGKMGEEESRENRPMGYDPRLVKEVDFDWLHEVHCLGFNKHATGGRKTFVIGPGEYVDYGELEINRGNDRNRPEDINFTWQVTEMRLQKASYHFIGSASRFCPEGSPGTWINPMASMQSVVKVITGNACLEPRHGLPYLVCEVCLTEQQYLTRNPVLTDKLPRDGLMMFWADRSFKLPSSPCFKRLERVRADPFGKLPTELVSEICEYLSYEELRSLSAASVHATIHISHGSFWKRFIWRTMPWYWEFCDEYERGKLPGDVLYQAIFLWLRSISRLYGLKDSFEMALANRQRIWNACEKIAAAYNDTQRRLSRPQRQNHQLKFDSVGSEESWLTTVGHTRSPGTVRTVSKTWVHEWENVYEHPGNFEITLNSRKDIVGLAVRFRGKRCTFGRSLKDKTVGEEWSTEAALIPGNDWIKGMILRIPTRHRLTDPDAATAIKGVTCVLLGLRGDIAEDHTILRLGLVESLDPTQDETYPEEERMANAPLRVQILGHSVDDVPFVHHLLWSTEGDAFYHGSAPDCRPMWEHPDVHVLPLLDPRSDEDDLAPCHIIQWASSPSDIRRLKSISAWVYTDDSVLPDADTKRPVTNVLGMTAKFIKRPWEPETHVGLKRRAAEEEGSSFYDKLQHFEIDGPGGEYITEVGVTADQSWSAIKAKAGIRKWMQLFSLAILTKVVDLEKIPLREDLQSDEDMQSEASFQSDTSMLSEP</sequence>
<dbReference type="EMBL" id="JACBAF010002294">
    <property type="protein sequence ID" value="KAF7157960.1"/>
    <property type="molecule type" value="Genomic_DNA"/>
</dbReference>
<evidence type="ECO:0000313" key="3">
    <source>
        <dbReference type="EMBL" id="KAF7114470.1"/>
    </source>
</evidence>
<protein>
    <recommendedName>
        <fullName evidence="2">F-box domain-containing protein</fullName>
    </recommendedName>
</protein>
<dbReference type="AlphaFoldDB" id="A0A8H6ULW9"/>
<dbReference type="InterPro" id="IPR036047">
    <property type="entry name" value="F-box-like_dom_sf"/>
</dbReference>
<reference evidence="4" key="1">
    <citation type="submission" date="2020-06" db="EMBL/GenBank/DDBJ databases">
        <title>Draft genome sequences of strains closely related to Aspergillus parafelis and Aspergillus hiratsukae.</title>
        <authorList>
            <person name="Dos Santos R.A.C."/>
            <person name="Rivero-Menendez O."/>
            <person name="Steenwyk J.L."/>
            <person name="Mead M.E."/>
            <person name="Goldman G.H."/>
            <person name="Alastruey-Izquierdo A."/>
            <person name="Rokas A."/>
        </authorList>
    </citation>
    <scope>NUCLEOTIDE SEQUENCE</scope>
    <source>
        <strain evidence="3">CNM-CM5793</strain>
        <strain evidence="4">CNM-CM6106</strain>
    </source>
</reference>
<dbReference type="OrthoDB" id="9984533at2759"/>
<dbReference type="EMBL" id="JACBAD010002124">
    <property type="protein sequence ID" value="KAF7114470.1"/>
    <property type="molecule type" value="Genomic_DNA"/>
</dbReference>
<feature type="domain" description="F-box" evidence="2">
    <location>
        <begin position="225"/>
        <end position="271"/>
    </location>
</feature>
<evidence type="ECO:0000313" key="4">
    <source>
        <dbReference type="EMBL" id="KAF7157960.1"/>
    </source>
</evidence>
<accession>A0A8H6ULW9</accession>
<dbReference type="SUPFAM" id="SSF81383">
    <property type="entry name" value="F-box domain"/>
    <property type="match status" value="1"/>
</dbReference>
<evidence type="ECO:0000313" key="5">
    <source>
        <dbReference type="Proteomes" id="UP000630445"/>
    </source>
</evidence>
<name>A0A8H6ULW9_9EURO</name>
<evidence type="ECO:0000259" key="2">
    <source>
        <dbReference type="PROSITE" id="PS50181"/>
    </source>
</evidence>
<organism evidence="4 6">
    <name type="scientific">Aspergillus hiratsukae</name>
    <dbReference type="NCBI Taxonomy" id="1194566"/>
    <lineage>
        <taxon>Eukaryota</taxon>
        <taxon>Fungi</taxon>
        <taxon>Dikarya</taxon>
        <taxon>Ascomycota</taxon>
        <taxon>Pezizomycotina</taxon>
        <taxon>Eurotiomycetes</taxon>
        <taxon>Eurotiomycetidae</taxon>
        <taxon>Eurotiales</taxon>
        <taxon>Aspergillaceae</taxon>
        <taxon>Aspergillus</taxon>
        <taxon>Aspergillus subgen. Fumigati</taxon>
    </lineage>
</organism>
<proteinExistence type="predicted"/>
<keyword evidence="5" id="KW-1185">Reference proteome</keyword>